<protein>
    <submittedName>
        <fullName evidence="2">Glucan 1,4-alpha-glucosidase</fullName>
    </submittedName>
</protein>
<feature type="domain" description="GH15-like" evidence="1">
    <location>
        <begin position="289"/>
        <end position="593"/>
    </location>
</feature>
<dbReference type="EMBL" id="JXAK01000030">
    <property type="protein sequence ID" value="KIL39823.1"/>
    <property type="molecule type" value="Genomic_DNA"/>
</dbReference>
<dbReference type="PANTHER" id="PTHR31616">
    <property type="entry name" value="TREHALASE"/>
    <property type="match status" value="1"/>
</dbReference>
<dbReference type="SUPFAM" id="SSF48208">
    <property type="entry name" value="Six-hairpin glycosidases"/>
    <property type="match status" value="1"/>
</dbReference>
<dbReference type="InterPro" id="IPR012341">
    <property type="entry name" value="6hp_glycosidase-like_sf"/>
</dbReference>
<gene>
    <name evidence="2" type="ORF">SD70_17265</name>
</gene>
<dbReference type="InterPro" id="IPR011613">
    <property type="entry name" value="GH15-like"/>
</dbReference>
<proteinExistence type="predicted"/>
<evidence type="ECO:0000313" key="3">
    <source>
        <dbReference type="Proteomes" id="UP000031967"/>
    </source>
</evidence>
<comment type="caution">
    <text evidence="2">The sequence shown here is derived from an EMBL/GenBank/DDBJ whole genome shotgun (WGS) entry which is preliminary data.</text>
</comment>
<feature type="domain" description="GH15-like" evidence="1">
    <location>
        <begin position="606"/>
        <end position="646"/>
    </location>
</feature>
<evidence type="ECO:0000313" key="2">
    <source>
        <dbReference type="EMBL" id="KIL39823.1"/>
    </source>
</evidence>
<dbReference type="InterPro" id="IPR008928">
    <property type="entry name" value="6-hairpin_glycosidase_sf"/>
</dbReference>
<dbReference type="Proteomes" id="UP000031967">
    <property type="component" value="Unassembled WGS sequence"/>
</dbReference>
<dbReference type="PANTHER" id="PTHR31616:SF13">
    <property type="entry name" value="GLUCAN 1,4-ALPHA-GLUCOSIDASE"/>
    <property type="match status" value="1"/>
</dbReference>
<name>A0ABR5AFI6_9BACL</name>
<sequence length="676" mass="77212">MARDFPISNGNVLINFDLTYNIRDIYYPRIGMENHALDHLSHFGVWCPEGFCWIDDRDMIKDASYWEDSLVTNVACRHDRFGLRMQIQDGIDAEDNVMIRKVKVRNGFDRERTVKLYFHLDLHIYGTAIGDTVFYDPDINSLVFYKGHRYMSLSCCAAGQAGSAPSSYATGQKEIHGLEGTWRDAQDGQLGRYPISQGSVDGTIELELKVPANGESEGWFWVCFGTRLDEIYAMERRIRAATPQARLQRTGEYWAEWVRKDKHELNRLSPEIAACYKRSLLLIRTNMDNGGAIIAANDSDILKFNKDTYSYMWPRDGALISHALDRAGYHDLTRRFFDFCKAALSKEGCLLHKYNADGSLGSSWHPWVNAEGQKQLPIQEDETALVLYTLWHHHVQANTLPDSADDYERLVRPAADFVAGYMDESGLPLPSYDLWEERHGVFSFTVASVYAGLLAAGNFAEYHGDPQRASHYRDRAALVQKAAQTHLYSDKEGRFGRGLIWNAEKKTYELDASVDACLYALFDFGLIAADDPRMVRTMDEVKRRLWVQTDIGGLARYENDFYHQVSKDIGKVPGNPWFICTLWYAEWLIDKAKSEQELAEPESLIRWAVTHALKSGVMAEQINPYTADPLSVSPLTWSHATFIKVVQEYLSKLKSFAAEPRKKEDMSEQKVLEEVR</sequence>
<evidence type="ECO:0000259" key="1">
    <source>
        <dbReference type="Pfam" id="PF00723"/>
    </source>
</evidence>
<keyword evidence="3" id="KW-1185">Reference proteome</keyword>
<reference evidence="2 3" key="1">
    <citation type="submission" date="2014-12" db="EMBL/GenBank/DDBJ databases">
        <title>Draft genome sequence of Paenibacillus kamchatkensis strain B-2647.</title>
        <authorList>
            <person name="Karlyshev A.V."/>
            <person name="Kudryashova E.B."/>
        </authorList>
    </citation>
    <scope>NUCLEOTIDE SEQUENCE [LARGE SCALE GENOMIC DNA]</scope>
    <source>
        <strain evidence="2 3">VKM B-2647</strain>
    </source>
</reference>
<accession>A0ABR5AFI6</accession>
<dbReference type="Gene3D" id="1.50.10.10">
    <property type="match status" value="1"/>
</dbReference>
<dbReference type="Pfam" id="PF00723">
    <property type="entry name" value="Glyco_hydro_15"/>
    <property type="match status" value="2"/>
</dbReference>
<organism evidence="2 3">
    <name type="scientific">Gordoniibacillus kamchatkensis</name>
    <dbReference type="NCBI Taxonomy" id="1590651"/>
    <lineage>
        <taxon>Bacteria</taxon>
        <taxon>Bacillati</taxon>
        <taxon>Bacillota</taxon>
        <taxon>Bacilli</taxon>
        <taxon>Bacillales</taxon>
        <taxon>Paenibacillaceae</taxon>
        <taxon>Gordoniibacillus</taxon>
    </lineage>
</organism>
<dbReference type="RefSeq" id="WP_041048782.1">
    <property type="nucleotide sequence ID" value="NZ_JXAK01000030.1"/>
</dbReference>